<feature type="compositionally biased region" description="Acidic residues" evidence="1">
    <location>
        <begin position="88"/>
        <end position="123"/>
    </location>
</feature>
<evidence type="ECO:0000313" key="4">
    <source>
        <dbReference type="Proteomes" id="UP000281708"/>
    </source>
</evidence>
<dbReference type="AlphaFoldDB" id="A0A3L8NZR0"/>
<dbReference type="Proteomes" id="UP000281708">
    <property type="component" value="Unassembled WGS sequence"/>
</dbReference>
<evidence type="ECO:0000259" key="2">
    <source>
        <dbReference type="Pfam" id="PF20058"/>
    </source>
</evidence>
<feature type="domain" description="DUF6457" evidence="2">
    <location>
        <begin position="2"/>
        <end position="79"/>
    </location>
</feature>
<dbReference type="OrthoDB" id="4735656at2"/>
<keyword evidence="4" id="KW-1185">Reference proteome</keyword>
<dbReference type="InterPro" id="IPR045598">
    <property type="entry name" value="DUF6457"/>
</dbReference>
<accession>A0A3L8NZR0</accession>
<dbReference type="Pfam" id="PF20058">
    <property type="entry name" value="DUF6457"/>
    <property type="match status" value="1"/>
</dbReference>
<name>A0A3L8NZR0_9ACTN</name>
<dbReference type="RefSeq" id="WP_121807662.1">
    <property type="nucleotide sequence ID" value="NZ_RDBE01000010.1"/>
</dbReference>
<reference evidence="3 4" key="1">
    <citation type="submission" date="2018-10" db="EMBL/GenBank/DDBJ databases">
        <title>Marmoricola sp. 4Q3S-7 whole genome shotgun sequence.</title>
        <authorList>
            <person name="Li F."/>
        </authorList>
    </citation>
    <scope>NUCLEOTIDE SEQUENCE [LARGE SCALE GENOMIC DNA]</scope>
    <source>
        <strain evidence="3 4">4Q3S-7</strain>
    </source>
</reference>
<feature type="region of interest" description="Disordered" evidence="1">
    <location>
        <begin position="73"/>
        <end position="123"/>
    </location>
</feature>
<dbReference type="EMBL" id="RDBE01000010">
    <property type="protein sequence ID" value="RLV48157.1"/>
    <property type="molecule type" value="Genomic_DNA"/>
</dbReference>
<evidence type="ECO:0000313" key="3">
    <source>
        <dbReference type="EMBL" id="RLV48157.1"/>
    </source>
</evidence>
<comment type="caution">
    <text evidence="3">The sequence shown here is derived from an EMBL/GenBank/DDBJ whole genome shotgun (WGS) entry which is preliminary data.</text>
</comment>
<proteinExistence type="predicted"/>
<evidence type="ECO:0000256" key="1">
    <source>
        <dbReference type="SAM" id="MobiDB-lite"/>
    </source>
</evidence>
<gene>
    <name evidence="3" type="ORF">D9V37_18955</name>
</gene>
<organism evidence="3 4">
    <name type="scientific">Nocardioides mangrovicus</name>
    <dbReference type="NCBI Taxonomy" id="2478913"/>
    <lineage>
        <taxon>Bacteria</taxon>
        <taxon>Bacillati</taxon>
        <taxon>Actinomycetota</taxon>
        <taxon>Actinomycetes</taxon>
        <taxon>Propionibacteriales</taxon>
        <taxon>Nocardioidaceae</taxon>
        <taxon>Nocardioides</taxon>
    </lineage>
</organism>
<protein>
    <recommendedName>
        <fullName evidence="2">DUF6457 domain-containing protein</fullName>
    </recommendedName>
</protein>
<sequence>MNLHDWIDELCDALDIEVDVDEALVLDLARDAAHNVERAAAPITTFLLGYAAAAHDGDQDELERMAQAATDLAMRWDKPGEGAPGGGDDTEEPGETGDTEDTDDTDLDDLDDEDDEDDDEREG</sequence>